<dbReference type="AlphaFoldDB" id="A0A1G7CRY7"/>
<keyword evidence="2" id="KW-1185">Reference proteome</keyword>
<gene>
    <name evidence="1" type="ORF">SAMN05216464_10670</name>
</gene>
<name>A0A1G7CRY7_9SPHI</name>
<reference evidence="1 2" key="1">
    <citation type="submission" date="2016-10" db="EMBL/GenBank/DDBJ databases">
        <authorList>
            <person name="de Groot N.N."/>
        </authorList>
    </citation>
    <scope>NUCLEOTIDE SEQUENCE [LARGE SCALE GENOMIC DNA]</scope>
    <source>
        <strain evidence="1 2">47C3B</strain>
    </source>
</reference>
<evidence type="ECO:0000313" key="1">
    <source>
        <dbReference type="EMBL" id="SDE41971.1"/>
    </source>
</evidence>
<proteinExistence type="predicted"/>
<dbReference type="RefSeq" id="WP_262492950.1">
    <property type="nucleotide sequence ID" value="NZ_FNAI01000006.1"/>
</dbReference>
<accession>A0A1G7CRY7</accession>
<protein>
    <recommendedName>
        <fullName evidence="3">Transposase</fullName>
    </recommendedName>
</protein>
<dbReference type="Proteomes" id="UP000199072">
    <property type="component" value="Unassembled WGS sequence"/>
</dbReference>
<dbReference type="STRING" id="1391627.SAMN05216464_10670"/>
<evidence type="ECO:0000313" key="2">
    <source>
        <dbReference type="Proteomes" id="UP000199072"/>
    </source>
</evidence>
<dbReference type="EMBL" id="FNAI01000006">
    <property type="protein sequence ID" value="SDE41971.1"/>
    <property type="molecule type" value="Genomic_DNA"/>
</dbReference>
<organism evidence="1 2">
    <name type="scientific">Mucilaginibacter pineti</name>
    <dbReference type="NCBI Taxonomy" id="1391627"/>
    <lineage>
        <taxon>Bacteria</taxon>
        <taxon>Pseudomonadati</taxon>
        <taxon>Bacteroidota</taxon>
        <taxon>Sphingobacteriia</taxon>
        <taxon>Sphingobacteriales</taxon>
        <taxon>Sphingobacteriaceae</taxon>
        <taxon>Mucilaginibacter</taxon>
    </lineage>
</organism>
<sequence length="42" mass="4676">MKTTRKPATSKLTARFDNELKMIIMNDLKALKARTQGLPTAA</sequence>
<evidence type="ECO:0008006" key="3">
    <source>
        <dbReference type="Google" id="ProtNLM"/>
    </source>
</evidence>